<name>E9S9I5_RUMAL</name>
<dbReference type="Gene3D" id="3.30.70.270">
    <property type="match status" value="1"/>
</dbReference>
<feature type="domain" description="Cas10/Cmr2 second palm" evidence="3">
    <location>
        <begin position="215"/>
        <end position="352"/>
    </location>
</feature>
<dbReference type="Proteomes" id="UP000004259">
    <property type="component" value="Unassembled WGS sequence"/>
</dbReference>
<dbReference type="InterPro" id="IPR043128">
    <property type="entry name" value="Rev_trsase/Diguanyl_cyclase"/>
</dbReference>
<dbReference type="InterPro" id="IPR054767">
    <property type="entry name" value="Cas10-Cmr2_palm2"/>
</dbReference>
<evidence type="ECO:0000313" key="5">
    <source>
        <dbReference type="Proteomes" id="UP000004259"/>
    </source>
</evidence>
<dbReference type="Pfam" id="PF22335">
    <property type="entry name" value="Cas10-Cmr2_palm2"/>
    <property type="match status" value="1"/>
</dbReference>
<reference evidence="4 5" key="1">
    <citation type="submission" date="2011-02" db="EMBL/GenBank/DDBJ databases">
        <authorList>
            <person name="Nelson K.E."/>
            <person name="Sutton G."/>
            <person name="Torralba M."/>
            <person name="Durkin S."/>
            <person name="Harkins D."/>
            <person name="Montgomery R."/>
            <person name="Ziemer C."/>
            <person name="Klaassens E."/>
            <person name="Ocuiv P."/>
            <person name="Morrison M."/>
        </authorList>
    </citation>
    <scope>NUCLEOTIDE SEQUENCE [LARGE SCALE GENOMIC DNA]</scope>
    <source>
        <strain evidence="4 5">8</strain>
    </source>
</reference>
<keyword evidence="2" id="KW-0051">Antiviral defense</keyword>
<accession>E9S9I5</accession>
<protein>
    <submittedName>
        <fullName evidence="4">Conserved domain protein</fullName>
    </submittedName>
</protein>
<dbReference type="OrthoDB" id="442064at2"/>
<keyword evidence="1" id="KW-0547">Nucleotide-binding</keyword>
<dbReference type="STRING" id="246199.CUS_6298"/>
<sequence length="480" mass="55336">MSDNRLALYDLRSKQEYIYRTNKIREISGGSALLSKMYDKFIEKAKNEGISFINGGEWIGREFSFDDFEKSDRSAEVVYIGGGNLMVIYKNENIYRKANKLLSRMLIDETWTVNAVVSCVSVSGDFKADRAELYRQNAINKSTGSINVPCSVLPFTQVDMRTYMPIVEKNKYKQDSLSCESVCKYKAYDDIDIKEELSTIYLDELTTEKGRESLLAIIYIDGNNMGAKLKNELGDEHDYDKCINALRRFSEKTAHNFVEAPISAIEKMLLGKQNEGIKYAKYRKVIAGGDEITLICNARIVPDILYVYFRTLDSEKSNNYACAGVAIFHSHAPFADVYEIAEQCCESGKKCSRKYESNANFIDFHFCRAGITNDMEIVREKQEKDLTARPYRVDGEHEEYSYSKFIDFAKKIKEIGRSNIKELAAAIIKGESYYRFEIERINSRYKNKGIHIDPTNERSRKMIFDIAQVYDLWFAKEEER</sequence>
<dbReference type="EMBL" id="ADKM02000040">
    <property type="protein sequence ID" value="EGC04088.1"/>
    <property type="molecule type" value="Genomic_DNA"/>
</dbReference>
<dbReference type="eggNOG" id="COG1353">
    <property type="taxonomic scope" value="Bacteria"/>
</dbReference>
<evidence type="ECO:0000256" key="1">
    <source>
        <dbReference type="ARBA" id="ARBA00022741"/>
    </source>
</evidence>
<evidence type="ECO:0000313" key="4">
    <source>
        <dbReference type="EMBL" id="EGC04088.1"/>
    </source>
</evidence>
<gene>
    <name evidence="4" type="ORF">CUS_6298</name>
</gene>
<evidence type="ECO:0000256" key="2">
    <source>
        <dbReference type="ARBA" id="ARBA00023118"/>
    </source>
</evidence>
<organism evidence="4 5">
    <name type="scientific">Ruminococcus albus 8</name>
    <dbReference type="NCBI Taxonomy" id="246199"/>
    <lineage>
        <taxon>Bacteria</taxon>
        <taxon>Bacillati</taxon>
        <taxon>Bacillota</taxon>
        <taxon>Clostridia</taxon>
        <taxon>Eubacteriales</taxon>
        <taxon>Oscillospiraceae</taxon>
        <taxon>Ruminococcus</taxon>
    </lineage>
</organism>
<comment type="caution">
    <text evidence="4">The sequence shown here is derived from an EMBL/GenBank/DDBJ whole genome shotgun (WGS) entry which is preliminary data.</text>
</comment>
<dbReference type="GO" id="GO:0051607">
    <property type="term" value="P:defense response to virus"/>
    <property type="evidence" value="ECO:0007669"/>
    <property type="project" value="UniProtKB-KW"/>
</dbReference>
<evidence type="ECO:0000259" key="3">
    <source>
        <dbReference type="Pfam" id="PF22335"/>
    </source>
</evidence>
<proteinExistence type="predicted"/>
<keyword evidence="5" id="KW-1185">Reference proteome</keyword>
<dbReference type="GO" id="GO:0000166">
    <property type="term" value="F:nucleotide binding"/>
    <property type="evidence" value="ECO:0007669"/>
    <property type="project" value="UniProtKB-KW"/>
</dbReference>
<dbReference type="RefSeq" id="WP_002847585.1">
    <property type="nucleotide sequence ID" value="NZ_ADKM02000040.1"/>
</dbReference>
<dbReference type="AlphaFoldDB" id="E9S9I5"/>